<dbReference type="InterPro" id="IPR001708">
    <property type="entry name" value="YidC/ALB3/OXA1/COX18"/>
</dbReference>
<sequence>MFSTTRLARDAASSTTATSAAVEALSTPALDPQAVVEAAIPTTLKFGELSSMGFCHFTPPGFFEALMEAISATSGMPMWGVIMTCTLLTRLVLFPFTARSQRVSTTLQNLKPETEAMMARLKEASSMGLRNEQQMIAFELSNLYTKNNCNPTQMIGLMAIQLPVFIGFFLALRSMAELPVPQLLNGGFSWITDLTVADPYYILPVISAVSTLTVLEISSQATGGAMTSPKVKWFMRSMTVGFVYFTSHFPAAVLLYWSTTNFLSIIQTLALRSAFFRKFFKIPKLIEHKMVKSRPSALQQMTEAYRKAKKGQ</sequence>
<dbReference type="InterPro" id="IPR028055">
    <property type="entry name" value="YidC/Oxa/ALB_C"/>
</dbReference>
<evidence type="ECO:0000256" key="10">
    <source>
        <dbReference type="SAM" id="Phobius"/>
    </source>
</evidence>
<dbReference type="GO" id="GO:0005743">
    <property type="term" value="C:mitochondrial inner membrane"/>
    <property type="evidence" value="ECO:0007669"/>
    <property type="project" value="UniProtKB-SubCell"/>
</dbReference>
<evidence type="ECO:0000313" key="13">
    <source>
        <dbReference type="Proteomes" id="UP000268162"/>
    </source>
</evidence>
<evidence type="ECO:0000256" key="8">
    <source>
        <dbReference type="ARBA" id="ARBA00023136"/>
    </source>
</evidence>
<evidence type="ECO:0000256" key="9">
    <source>
        <dbReference type="RuleBase" id="RU003945"/>
    </source>
</evidence>
<keyword evidence="13" id="KW-1185">Reference proteome</keyword>
<accession>A0A4V1J4E9</accession>
<feature type="transmembrane region" description="Helical" evidence="10">
    <location>
        <begin position="155"/>
        <end position="176"/>
    </location>
</feature>
<keyword evidence="6 10" id="KW-1133">Transmembrane helix</keyword>
<evidence type="ECO:0000256" key="6">
    <source>
        <dbReference type="ARBA" id="ARBA00022989"/>
    </source>
</evidence>
<dbReference type="NCBIfam" id="TIGR03592">
    <property type="entry name" value="yidC_oxa1_cterm"/>
    <property type="match status" value="1"/>
</dbReference>
<dbReference type="GO" id="GO:0032979">
    <property type="term" value="P:protein insertion into mitochondrial inner membrane from matrix"/>
    <property type="evidence" value="ECO:0007669"/>
    <property type="project" value="TreeGrafter"/>
</dbReference>
<comment type="subcellular location">
    <subcellularLocation>
        <location evidence="9">Membrane</location>
        <topology evidence="9">Multi-pass membrane protein</topology>
    </subcellularLocation>
    <subcellularLocation>
        <location evidence="1">Mitochondrion inner membrane</location>
        <topology evidence="1">Multi-pass membrane protein</topology>
    </subcellularLocation>
</comment>
<evidence type="ECO:0000256" key="2">
    <source>
        <dbReference type="ARBA" id="ARBA00009877"/>
    </source>
</evidence>
<dbReference type="GO" id="GO:0032977">
    <property type="term" value="F:membrane insertase activity"/>
    <property type="evidence" value="ECO:0007669"/>
    <property type="project" value="InterPro"/>
</dbReference>
<evidence type="ECO:0000256" key="4">
    <source>
        <dbReference type="ARBA" id="ARBA00022792"/>
    </source>
</evidence>
<comment type="similarity">
    <text evidence="2 9">Belongs to the OXA1/ALB3/YidC family.</text>
</comment>
<reference evidence="13" key="1">
    <citation type="journal article" date="2018" name="Nat. Microbiol.">
        <title>Leveraging single-cell genomics to expand the fungal tree of life.</title>
        <authorList>
            <person name="Ahrendt S.R."/>
            <person name="Quandt C.A."/>
            <person name="Ciobanu D."/>
            <person name="Clum A."/>
            <person name="Salamov A."/>
            <person name="Andreopoulos B."/>
            <person name="Cheng J.F."/>
            <person name="Woyke T."/>
            <person name="Pelin A."/>
            <person name="Henrissat B."/>
            <person name="Reynolds N.K."/>
            <person name="Benny G.L."/>
            <person name="Smith M.E."/>
            <person name="James T.Y."/>
            <person name="Grigoriev I.V."/>
        </authorList>
    </citation>
    <scope>NUCLEOTIDE SEQUENCE [LARGE SCALE GENOMIC DNA]</scope>
    <source>
        <strain evidence="13">RSA 468</strain>
    </source>
</reference>
<dbReference type="EMBL" id="ML002901">
    <property type="protein sequence ID" value="RKP35319.1"/>
    <property type="molecule type" value="Genomic_DNA"/>
</dbReference>
<dbReference type="AlphaFoldDB" id="A0A4V1J4E9"/>
<feature type="domain" description="Membrane insertase YidC/Oxa/ALB C-terminal" evidence="11">
    <location>
        <begin position="81"/>
        <end position="271"/>
    </location>
</feature>
<dbReference type="PANTHER" id="PTHR12428:SF66">
    <property type="entry name" value="MITOCHONDRIAL INNER MEMBRANE PROTEIN OXA1L"/>
    <property type="match status" value="1"/>
</dbReference>
<dbReference type="PANTHER" id="PTHR12428">
    <property type="entry name" value="OXA1"/>
    <property type="match status" value="1"/>
</dbReference>
<name>A0A4V1J4E9_9FUNG</name>
<protein>
    <submittedName>
        <fullName evidence="12">60Kd inner membrane protein-domain-containing protein</fullName>
    </submittedName>
</protein>
<dbReference type="Proteomes" id="UP000268162">
    <property type="component" value="Unassembled WGS sequence"/>
</dbReference>
<gene>
    <name evidence="12" type="ORF">BJ085DRAFT_15712</name>
</gene>
<evidence type="ECO:0000256" key="5">
    <source>
        <dbReference type="ARBA" id="ARBA00022946"/>
    </source>
</evidence>
<keyword evidence="4" id="KW-0999">Mitochondrion inner membrane</keyword>
<feature type="transmembrane region" description="Helical" evidence="10">
    <location>
        <begin position="76"/>
        <end position="96"/>
    </location>
</feature>
<evidence type="ECO:0000256" key="7">
    <source>
        <dbReference type="ARBA" id="ARBA00023128"/>
    </source>
</evidence>
<proteinExistence type="inferred from homology"/>
<feature type="transmembrane region" description="Helical" evidence="10">
    <location>
        <begin position="238"/>
        <end position="256"/>
    </location>
</feature>
<organism evidence="12 13">
    <name type="scientific">Dimargaris cristalligena</name>
    <dbReference type="NCBI Taxonomy" id="215637"/>
    <lineage>
        <taxon>Eukaryota</taxon>
        <taxon>Fungi</taxon>
        <taxon>Fungi incertae sedis</taxon>
        <taxon>Zoopagomycota</taxon>
        <taxon>Kickxellomycotina</taxon>
        <taxon>Dimargaritomycetes</taxon>
        <taxon>Dimargaritales</taxon>
        <taxon>Dimargaritaceae</taxon>
        <taxon>Dimargaris</taxon>
    </lineage>
</organism>
<keyword evidence="7" id="KW-0496">Mitochondrion</keyword>
<evidence type="ECO:0000256" key="1">
    <source>
        <dbReference type="ARBA" id="ARBA00004448"/>
    </source>
</evidence>
<evidence type="ECO:0000313" key="12">
    <source>
        <dbReference type="EMBL" id="RKP35319.1"/>
    </source>
</evidence>
<dbReference type="Pfam" id="PF02096">
    <property type="entry name" value="60KD_IMP"/>
    <property type="match status" value="1"/>
</dbReference>
<dbReference type="CDD" id="cd20069">
    <property type="entry name" value="5TM_Oxa1-like"/>
    <property type="match status" value="1"/>
</dbReference>
<keyword evidence="5" id="KW-0809">Transit peptide</keyword>
<evidence type="ECO:0000256" key="3">
    <source>
        <dbReference type="ARBA" id="ARBA00022692"/>
    </source>
</evidence>
<evidence type="ECO:0000259" key="11">
    <source>
        <dbReference type="Pfam" id="PF02096"/>
    </source>
</evidence>
<keyword evidence="8 10" id="KW-0472">Membrane</keyword>
<dbReference type="STRING" id="215637.A0A4V1J4E9"/>
<feature type="transmembrane region" description="Helical" evidence="10">
    <location>
        <begin position="200"/>
        <end position="217"/>
    </location>
</feature>
<keyword evidence="3 9" id="KW-0812">Transmembrane</keyword>